<dbReference type="AlphaFoldDB" id="A0ABD3GQW4"/>
<reference evidence="2 3" key="1">
    <citation type="submission" date="2024-09" db="EMBL/GenBank/DDBJ databases">
        <title>Chromosome-scale assembly of Riccia sorocarpa.</title>
        <authorList>
            <person name="Paukszto L."/>
        </authorList>
    </citation>
    <scope>NUCLEOTIDE SEQUENCE [LARGE SCALE GENOMIC DNA]</scope>
    <source>
        <strain evidence="2">LP-2024</strain>
        <tissue evidence="2">Aerial parts of the thallus</tissue>
    </source>
</reference>
<keyword evidence="3" id="KW-1185">Reference proteome</keyword>
<dbReference type="Proteomes" id="UP001633002">
    <property type="component" value="Unassembled WGS sequence"/>
</dbReference>
<gene>
    <name evidence="2" type="ORF">R1sor_023528</name>
</gene>
<evidence type="ECO:0000256" key="1">
    <source>
        <dbReference type="SAM" id="MobiDB-lite"/>
    </source>
</evidence>
<feature type="region of interest" description="Disordered" evidence="1">
    <location>
        <begin position="65"/>
        <end position="100"/>
    </location>
</feature>
<evidence type="ECO:0000313" key="3">
    <source>
        <dbReference type="Proteomes" id="UP001633002"/>
    </source>
</evidence>
<organism evidence="2 3">
    <name type="scientific">Riccia sorocarpa</name>
    <dbReference type="NCBI Taxonomy" id="122646"/>
    <lineage>
        <taxon>Eukaryota</taxon>
        <taxon>Viridiplantae</taxon>
        <taxon>Streptophyta</taxon>
        <taxon>Embryophyta</taxon>
        <taxon>Marchantiophyta</taxon>
        <taxon>Marchantiopsida</taxon>
        <taxon>Marchantiidae</taxon>
        <taxon>Marchantiales</taxon>
        <taxon>Ricciaceae</taxon>
        <taxon>Riccia</taxon>
    </lineage>
</organism>
<name>A0ABD3GQW4_9MARC</name>
<evidence type="ECO:0000313" key="2">
    <source>
        <dbReference type="EMBL" id="KAL3680572.1"/>
    </source>
</evidence>
<accession>A0ABD3GQW4</accession>
<comment type="caution">
    <text evidence="2">The sequence shown here is derived from an EMBL/GenBank/DDBJ whole genome shotgun (WGS) entry which is preliminary data.</text>
</comment>
<protein>
    <submittedName>
        <fullName evidence="2">Uncharacterized protein</fullName>
    </submittedName>
</protein>
<feature type="compositionally biased region" description="Polar residues" evidence="1">
    <location>
        <begin position="69"/>
        <end position="81"/>
    </location>
</feature>
<sequence length="165" mass="18515">MKPQSAGIPGLLMQAFEVSEFEPVDVRITFEAIVIPVADSTQAKSEFLWAYSYGDKLVTSQPGPYIGVTGSTSPDSSTHGSEQSDLKLEAGSIVRQTNQDRPRKRYLQQIVFEEERCDAEGDSRILLYPPLPERVHPPPTDLVQDLPLWLLANRPNRSSSKRRYL</sequence>
<proteinExistence type="predicted"/>
<dbReference type="EMBL" id="JBJQOH010000007">
    <property type="protein sequence ID" value="KAL3680572.1"/>
    <property type="molecule type" value="Genomic_DNA"/>
</dbReference>